<protein>
    <submittedName>
        <fullName evidence="1">Uncharacterized protein</fullName>
    </submittedName>
</protein>
<sequence>MCARTRGEGGEAAGLPALVAAVGAGVAAWAGPVFAAVISAATATTAAATPRTYLVFCRS</sequence>
<evidence type="ECO:0000313" key="1">
    <source>
        <dbReference type="EMBL" id="AOR33165.1"/>
    </source>
</evidence>
<organism evidence="1 2">
    <name type="scientific">Streptomyces fodineus</name>
    <dbReference type="NCBI Taxonomy" id="1904616"/>
    <lineage>
        <taxon>Bacteria</taxon>
        <taxon>Bacillati</taxon>
        <taxon>Actinomycetota</taxon>
        <taxon>Actinomycetes</taxon>
        <taxon>Kitasatosporales</taxon>
        <taxon>Streptomycetaceae</taxon>
        <taxon>Streptomyces</taxon>
    </lineage>
</organism>
<dbReference type="Proteomes" id="UP000094960">
    <property type="component" value="Chromosome"/>
</dbReference>
<gene>
    <name evidence="1" type="ORF">BFF78_20735</name>
</gene>
<accession>A0A1D7YC20</accession>
<name>A0A1D7YC20_9ACTN</name>
<dbReference type="EMBL" id="CP017248">
    <property type="protein sequence ID" value="AOR33165.1"/>
    <property type="molecule type" value="Genomic_DNA"/>
</dbReference>
<keyword evidence="2" id="KW-1185">Reference proteome</keyword>
<proteinExistence type="predicted"/>
<dbReference type="AlphaFoldDB" id="A0A1D7YC20"/>
<dbReference type="KEGG" id="spun:BFF78_20735"/>
<evidence type="ECO:0000313" key="2">
    <source>
        <dbReference type="Proteomes" id="UP000094960"/>
    </source>
</evidence>
<reference evidence="2" key="1">
    <citation type="submission" date="2016-09" db="EMBL/GenBank/DDBJ databases">
        <title>Streptomyces puniciscabiei strain:TW1S1 Genome sequencing and assembly.</title>
        <authorList>
            <person name="Kim M.-K."/>
            <person name="Kim S.B."/>
        </authorList>
    </citation>
    <scope>NUCLEOTIDE SEQUENCE [LARGE SCALE GENOMIC DNA]</scope>
    <source>
        <strain evidence="2">TW1S1</strain>
    </source>
</reference>